<evidence type="ECO:0000313" key="3">
    <source>
        <dbReference type="Proteomes" id="UP000006552"/>
    </source>
</evidence>
<accession>Q5NX61</accession>
<dbReference type="Proteomes" id="UP000006552">
    <property type="component" value="Plasmid 1"/>
</dbReference>
<dbReference type="RefSeq" id="WP_011254824.1">
    <property type="nucleotide sequence ID" value="NC_006823.1"/>
</dbReference>
<feature type="chain" id="PRO_5004260039" evidence="1">
    <location>
        <begin position="25"/>
        <end position="474"/>
    </location>
</feature>
<keyword evidence="2" id="KW-0614">Plasmid</keyword>
<protein>
    <submittedName>
        <fullName evidence="2">Sex pilus assembly protein</fullName>
    </submittedName>
</protein>
<evidence type="ECO:0000313" key="2">
    <source>
        <dbReference type="EMBL" id="CAI10353.1"/>
    </source>
</evidence>
<keyword evidence="3" id="KW-1185">Reference proteome</keyword>
<feature type="signal peptide" evidence="1">
    <location>
        <begin position="1"/>
        <end position="24"/>
    </location>
</feature>
<organism evidence="2 3">
    <name type="scientific">Aromatoleum aromaticum (strain DSM 19018 / LMG 30748 / EbN1)</name>
    <name type="common">Azoarcus sp. (strain EbN1)</name>
    <dbReference type="NCBI Taxonomy" id="76114"/>
    <lineage>
        <taxon>Bacteria</taxon>
        <taxon>Pseudomonadati</taxon>
        <taxon>Pseudomonadota</taxon>
        <taxon>Betaproteobacteria</taxon>
        <taxon>Rhodocyclales</taxon>
        <taxon>Rhodocyclaceae</taxon>
        <taxon>Aromatoleum</taxon>
    </lineage>
</organism>
<gene>
    <name evidence="2" type="primary">traH</name>
    <name evidence="2" type="ORF">p1B149</name>
</gene>
<dbReference type="AlphaFoldDB" id="Q5NX61"/>
<dbReference type="KEGG" id="eba:p1B149"/>
<dbReference type="InterPro" id="IPR010927">
    <property type="entry name" value="T4SS_TraH"/>
</dbReference>
<sequence>MPNIKIAALAVGLSLYTMMTPTHASLGGALDGMLINVTDPVAYQSQTRRGFVGGNVAMRSPIRNVNIVSFDPPRMSAGCGGIDLFAGSFSFIDSDQLIAVFRSIAQNALGLIFMRALAAIDPKLQSLVSTIQSKLQSLNQLSSNTCAIAKQAVDTVFNSVERASTSAESGAAFFEAIAGGVGDLFESQEAVKASPKAKIKQACEAGSIEFCGNVVWDLMADNRVGELLGGGYFAGLSTKYAAELVMTMTGTAIYDPESAPSASETPRMAQRPGKIDLHDLKTGRSSGAQKIKYSCSSAPARDGCRSMDEVAWDWEGTVGYTNRMLFGSIDGTSTTADSIVGKMSPACAVDCTLSATQQSFVNATSVPFISMMLEVQSQEGAASAVAAQAAPLIAEELHIVLSEAVLRAARQVLSTKGSTTIPPEIHDRVRELGNQYSRIVTNRKANAQEFVALDEYVRTIARRDPSILTFTTPR</sequence>
<dbReference type="HOGENOM" id="CLU_038342_0_0_4"/>
<dbReference type="EMBL" id="CR555307">
    <property type="protein sequence ID" value="CAI10353.1"/>
    <property type="molecule type" value="Genomic_DNA"/>
</dbReference>
<dbReference type="OrthoDB" id="9797479at2"/>
<name>Q5NX61_AROAE</name>
<reference evidence="2 3" key="1">
    <citation type="journal article" date="2005" name="Arch. Microbiol.">
        <title>The genome sequence of an anaerobic aromatic-degrading denitrifying bacterium, strain EbN1.</title>
        <authorList>
            <person name="Rabus R."/>
            <person name="Kube M."/>
            <person name="Heider J."/>
            <person name="Beck A."/>
            <person name="Heitmann K."/>
            <person name="Widdel F."/>
            <person name="Reinhardt R."/>
        </authorList>
    </citation>
    <scope>NUCLEOTIDE SEQUENCE [LARGE SCALE GENOMIC DNA]</scope>
    <source>
        <strain evidence="2 3">EbN1</strain>
        <plasmid evidence="3">Plasmid pAzo1</plasmid>
    </source>
</reference>
<keyword evidence="1" id="KW-0732">Signal</keyword>
<dbReference type="Pfam" id="PF06122">
    <property type="entry name" value="TraH"/>
    <property type="match status" value="1"/>
</dbReference>
<geneLocation type="plasmid" evidence="3">
    <name>pAzo1</name>
</geneLocation>
<evidence type="ECO:0000256" key="1">
    <source>
        <dbReference type="SAM" id="SignalP"/>
    </source>
</evidence>
<proteinExistence type="predicted"/>